<evidence type="ECO:0000313" key="8">
    <source>
        <dbReference type="Proteomes" id="UP000239990"/>
    </source>
</evidence>
<evidence type="ECO:0000256" key="3">
    <source>
        <dbReference type="ARBA" id="ARBA00023136"/>
    </source>
</evidence>
<evidence type="ECO:0000256" key="5">
    <source>
        <dbReference type="SAM" id="Phobius"/>
    </source>
</evidence>
<proteinExistence type="predicted"/>
<feature type="transmembrane region" description="Helical" evidence="5">
    <location>
        <begin position="315"/>
        <end position="335"/>
    </location>
</feature>
<feature type="transmembrane region" description="Helical" evidence="5">
    <location>
        <begin position="415"/>
        <end position="437"/>
    </location>
</feature>
<accession>A0A2S5GKD2</accession>
<feature type="transmembrane region" description="Helical" evidence="5">
    <location>
        <begin position="185"/>
        <end position="206"/>
    </location>
</feature>
<dbReference type="OrthoDB" id="8628659at2"/>
<feature type="transmembrane region" description="Helical" evidence="5">
    <location>
        <begin position="24"/>
        <end position="48"/>
    </location>
</feature>
<dbReference type="Pfam" id="PF07690">
    <property type="entry name" value="MFS_1"/>
    <property type="match status" value="1"/>
</dbReference>
<evidence type="ECO:0000256" key="1">
    <source>
        <dbReference type="ARBA" id="ARBA00022692"/>
    </source>
</evidence>
<feature type="transmembrane region" description="Helical" evidence="5">
    <location>
        <begin position="119"/>
        <end position="141"/>
    </location>
</feature>
<keyword evidence="2 5" id="KW-1133">Transmembrane helix</keyword>
<feature type="region of interest" description="Disordered" evidence="4">
    <location>
        <begin position="242"/>
        <end position="275"/>
    </location>
</feature>
<dbReference type="PANTHER" id="PTHR23527">
    <property type="entry name" value="BLL3282 PROTEIN"/>
    <property type="match status" value="1"/>
</dbReference>
<dbReference type="InterPro" id="IPR020846">
    <property type="entry name" value="MFS_dom"/>
</dbReference>
<keyword evidence="1 5" id="KW-0812">Transmembrane</keyword>
<dbReference type="Proteomes" id="UP000239990">
    <property type="component" value="Unassembled WGS sequence"/>
</dbReference>
<evidence type="ECO:0000256" key="2">
    <source>
        <dbReference type="ARBA" id="ARBA00022989"/>
    </source>
</evidence>
<feature type="transmembrane region" description="Helical" evidence="5">
    <location>
        <begin position="443"/>
        <end position="464"/>
    </location>
</feature>
<dbReference type="RefSeq" id="WP_104145369.1">
    <property type="nucleotide sequence ID" value="NZ_PREU01000015.1"/>
</dbReference>
<dbReference type="SUPFAM" id="SSF103473">
    <property type="entry name" value="MFS general substrate transporter"/>
    <property type="match status" value="1"/>
</dbReference>
<dbReference type="PROSITE" id="PS50850">
    <property type="entry name" value="MFS"/>
    <property type="match status" value="1"/>
</dbReference>
<evidence type="ECO:0000256" key="4">
    <source>
        <dbReference type="SAM" id="MobiDB-lite"/>
    </source>
</evidence>
<feature type="transmembrane region" description="Helical" evidence="5">
    <location>
        <begin position="90"/>
        <end position="107"/>
    </location>
</feature>
<dbReference type="Gene3D" id="1.20.1250.20">
    <property type="entry name" value="MFS general substrate transporter like domains"/>
    <property type="match status" value="2"/>
</dbReference>
<sequence>MSDIPAPAILPSASAAPAAHRWKVLAVGVAANAAFSAAAAGLPTTAVFMRAGYRLDNDQLGLALGLMGLGVALFELPWGLLTDRWGDRPVLLTGLSATAAALAWLSVFASPTAGVVPSLWLLAAGLVLVGVLGGSVNGASGRAVMAWFGDSERGLAMSIRQTAVPLGGGLGALLLPWLAARSGFAAVFGALAAMCAAAAVLAVCWLRDPGGLRGPGGLRAAARVTAEPDLTELDQIEAVQAGPASAEPAPAPATATATAHAAPGRHAAARPPTRGPLRDARVWRAAAAIGLMCCPQFAVLTFATVFLHDFSQADIGTLTAVMVAVQLGAMVARIASGRWTDRHGNRRAFLRRCAQLSALMFAALGAVAWLVSGGPTTPGAVLATAALLTAAGVCASAWHGVAYTELATLAGVNRAGTALGMANSCVYLGLFLTPVALPHVVAASSWPAAWVLAGVAMLAALPLLPRASWRAS</sequence>
<gene>
    <name evidence="7" type="ORF">C4E15_25440</name>
</gene>
<feature type="domain" description="Major facilitator superfamily (MFS) profile" evidence="6">
    <location>
        <begin position="1"/>
        <end position="471"/>
    </location>
</feature>
<evidence type="ECO:0000259" key="6">
    <source>
        <dbReference type="PROSITE" id="PS50850"/>
    </source>
</evidence>
<protein>
    <submittedName>
        <fullName evidence="7">MFS transporter</fullName>
    </submittedName>
</protein>
<feature type="transmembrane region" description="Helical" evidence="5">
    <location>
        <begin position="282"/>
        <end position="303"/>
    </location>
</feature>
<dbReference type="GO" id="GO:0022857">
    <property type="term" value="F:transmembrane transporter activity"/>
    <property type="evidence" value="ECO:0007669"/>
    <property type="project" value="InterPro"/>
</dbReference>
<name>A0A2S5GKD2_9BURK</name>
<reference evidence="7 8" key="1">
    <citation type="submission" date="2018-02" db="EMBL/GenBank/DDBJ databases">
        <title>Draft Genome of Achromobacter spanius stain 6.</title>
        <authorList>
            <person name="Gunasekera T.S."/>
            <person name="Radwan O."/>
            <person name="Ruiz O.N."/>
        </authorList>
    </citation>
    <scope>NUCLEOTIDE SEQUENCE [LARGE SCALE GENOMIC DNA]</scope>
    <source>
        <strain evidence="7 8">6</strain>
    </source>
</reference>
<dbReference type="AlphaFoldDB" id="A0A2S5GKD2"/>
<keyword evidence="3 5" id="KW-0472">Membrane</keyword>
<feature type="transmembrane region" description="Helical" evidence="5">
    <location>
        <begin position="162"/>
        <end position="179"/>
    </location>
</feature>
<feature type="transmembrane region" description="Helical" evidence="5">
    <location>
        <begin position="356"/>
        <end position="374"/>
    </location>
</feature>
<dbReference type="InterPro" id="IPR036259">
    <property type="entry name" value="MFS_trans_sf"/>
</dbReference>
<dbReference type="PANTHER" id="PTHR23527:SF1">
    <property type="entry name" value="BLL3282 PROTEIN"/>
    <property type="match status" value="1"/>
</dbReference>
<dbReference type="EMBL" id="PREU01000015">
    <property type="protein sequence ID" value="PPA73374.1"/>
    <property type="molecule type" value="Genomic_DNA"/>
</dbReference>
<feature type="transmembrane region" description="Helical" evidence="5">
    <location>
        <begin position="380"/>
        <end position="403"/>
    </location>
</feature>
<organism evidence="7 8">
    <name type="scientific">Achromobacter spanius</name>
    <dbReference type="NCBI Taxonomy" id="217203"/>
    <lineage>
        <taxon>Bacteria</taxon>
        <taxon>Pseudomonadati</taxon>
        <taxon>Pseudomonadota</taxon>
        <taxon>Betaproteobacteria</taxon>
        <taxon>Burkholderiales</taxon>
        <taxon>Alcaligenaceae</taxon>
        <taxon>Achromobacter</taxon>
    </lineage>
</organism>
<dbReference type="InterPro" id="IPR052952">
    <property type="entry name" value="MFS-Transporter"/>
</dbReference>
<comment type="caution">
    <text evidence="7">The sequence shown here is derived from an EMBL/GenBank/DDBJ whole genome shotgun (WGS) entry which is preliminary data.</text>
</comment>
<dbReference type="InterPro" id="IPR011701">
    <property type="entry name" value="MFS"/>
</dbReference>
<feature type="transmembrane region" description="Helical" evidence="5">
    <location>
        <begin position="60"/>
        <end position="78"/>
    </location>
</feature>
<feature type="compositionally biased region" description="Low complexity" evidence="4">
    <location>
        <begin position="242"/>
        <end position="272"/>
    </location>
</feature>
<evidence type="ECO:0000313" key="7">
    <source>
        <dbReference type="EMBL" id="PPA73374.1"/>
    </source>
</evidence>